<reference evidence="1" key="2">
    <citation type="submission" date="2025-09" db="UniProtKB">
        <authorList>
            <consortium name="Ensembl"/>
        </authorList>
    </citation>
    <scope>IDENTIFICATION</scope>
</reference>
<dbReference type="Pfam" id="PF03318">
    <property type="entry name" value="ETX_MTX2"/>
    <property type="match status" value="1"/>
</dbReference>
<dbReference type="Gene3D" id="2.170.15.10">
    <property type="entry name" value="Proaerolysin, chain A, domain 3"/>
    <property type="match status" value="1"/>
</dbReference>
<dbReference type="GeneTree" id="ENSGT00400000024875"/>
<dbReference type="PANTHER" id="PTHR31649">
    <property type="entry name" value="AGAP009604-PA"/>
    <property type="match status" value="1"/>
</dbReference>
<reference evidence="1" key="1">
    <citation type="submission" date="2025-08" db="UniProtKB">
        <authorList>
            <consortium name="Ensembl"/>
        </authorList>
    </citation>
    <scope>IDENTIFICATION</scope>
</reference>
<dbReference type="PANTHER" id="PTHR31649:SF1">
    <property type="entry name" value="FARNESOIC ACID O-METHYL TRANSFERASE DOMAIN-CONTAINING PROTEIN"/>
    <property type="match status" value="1"/>
</dbReference>
<name>A0A8C9Z4Q5_SANLU</name>
<evidence type="ECO:0008006" key="3">
    <source>
        <dbReference type="Google" id="ProtNLM"/>
    </source>
</evidence>
<evidence type="ECO:0000313" key="1">
    <source>
        <dbReference type="Ensembl" id="ENSSLUP00000034663.1"/>
    </source>
</evidence>
<dbReference type="AlphaFoldDB" id="A0A8C9Z4Q5"/>
<sequence>MEKDTTLYILLISFTDVKYNDVCRSPSLKVGQTNLEWQTFDGSLPNGAVSIYNGYAGRTDYVCKYGREAGFYNPDKGPYCLYPYAEKELSGSPFEILVNKDNFEFLEWKDGSYGSVPENAVKTCPDSDVYIGRNKYGLGKVHVKHQAFFLPWEGSEYWYKYYQVLTFNKDVISEDISDVKYKTDGVKVIKGSPETLHISILTNNGCQSVKRTTALSKTTQKETRWDTSFSLTVGAKTTITAGIPLLVEGKIELHTEATFGFTKGTTHTESTTHTDSVEAEIPPNHSCRVSMVGHRYEEDIPYTARLSRTYRNGETSWTSISGTYKSVQMVEVRAVVDRCEPIPDPKPCPLKKDKI</sequence>
<accession>A0A8C9Z4Q5</accession>
<evidence type="ECO:0000313" key="2">
    <source>
        <dbReference type="Proteomes" id="UP000694568"/>
    </source>
</evidence>
<dbReference type="InterPro" id="IPR006616">
    <property type="entry name" value="DM9_repeat"/>
</dbReference>
<dbReference type="Ensembl" id="ENSSLUT00000035740.1">
    <property type="protein sequence ID" value="ENSSLUP00000034663.1"/>
    <property type="gene ID" value="ENSSLUG00000015424.1"/>
</dbReference>
<dbReference type="Pfam" id="PF11901">
    <property type="entry name" value="DM9"/>
    <property type="match status" value="1"/>
</dbReference>
<dbReference type="Proteomes" id="UP000694568">
    <property type="component" value="Unplaced"/>
</dbReference>
<dbReference type="InterPro" id="IPR004991">
    <property type="entry name" value="Aerolysin-like"/>
</dbReference>
<proteinExistence type="predicted"/>
<dbReference type="CDD" id="cd20220">
    <property type="entry name" value="PFM_natterin-3-like"/>
    <property type="match status" value="1"/>
</dbReference>
<protein>
    <recommendedName>
        <fullName evidence="3">Natterin-3</fullName>
    </recommendedName>
</protein>
<keyword evidence="2" id="KW-1185">Reference proteome</keyword>
<dbReference type="SUPFAM" id="SSF56973">
    <property type="entry name" value="Aerolisin/ETX pore-forming domain"/>
    <property type="match status" value="1"/>
</dbReference>
<dbReference type="SMART" id="SM00696">
    <property type="entry name" value="DM9"/>
    <property type="match status" value="1"/>
</dbReference>
<organism evidence="1 2">
    <name type="scientific">Sander lucioperca</name>
    <name type="common">Pike-perch</name>
    <name type="synonym">Perca lucioperca</name>
    <dbReference type="NCBI Taxonomy" id="283035"/>
    <lineage>
        <taxon>Eukaryota</taxon>
        <taxon>Metazoa</taxon>
        <taxon>Chordata</taxon>
        <taxon>Craniata</taxon>
        <taxon>Vertebrata</taxon>
        <taxon>Euteleostomi</taxon>
        <taxon>Actinopterygii</taxon>
        <taxon>Neopterygii</taxon>
        <taxon>Teleostei</taxon>
        <taxon>Neoteleostei</taxon>
        <taxon>Acanthomorphata</taxon>
        <taxon>Eupercaria</taxon>
        <taxon>Perciformes</taxon>
        <taxon>Percoidei</taxon>
        <taxon>Percidae</taxon>
        <taxon>Luciopercinae</taxon>
        <taxon>Sander</taxon>
    </lineage>
</organism>